<dbReference type="Gene3D" id="2.60.40.10">
    <property type="entry name" value="Immunoglobulins"/>
    <property type="match status" value="2"/>
</dbReference>
<keyword evidence="2" id="KW-0812">Transmembrane</keyword>
<evidence type="ECO:0000256" key="1">
    <source>
        <dbReference type="SAM" id="MobiDB-lite"/>
    </source>
</evidence>
<protein>
    <submittedName>
        <fullName evidence="5">DUF11 domain-containing protein</fullName>
    </submittedName>
</protein>
<sequence>MRFIDPLTGEELDIKETHPSRGGVIVDLGSCAGGNTISLRKDVPEGRYSASDQFTLQLTGGGLPSVNLEEYQVATTSGVATGIQTAMVGPLLAIDGTQLTLNEVSSGTTDFANYTRSWQCVDTANGDTPVGSGTSLPGTITMPTPSAERGSSVVCTIANTLNASLTVQKRLPNGRILPGDQFLLDISRSGTSLNAATTTGNTNAPVQQATITTADLSEVFTVSEAARGTTNLADYVSTYACTNSLPGGQTPSGFGTTFEVDLQPGDGLLCTFRNELQPKVNLSKTAAPASGIAVNKGEVLTYTLAVEVINGPTLSDIVLTDNLGQGLEFGGLVGDFRPFIAGPTPNSAILPAGTGSGTYRISYTATVLDDAVTSVNNSVSGIGGGHPDDPGATNPVCAPGACTTTHPLDYAVLINKDADPDSGTPVEPGDVIGYSIRVEVVNGPTFSDVEVVDSQGPGLTMVAGSEVLDSPFEPGSTPGTYILPEGTATGFYSIRYQAEVDSNATGSVSNAVEATGGGSPLVPDYPGPECETVCETEHPIKFAVLLSKDATPAPGTEVKAGTTLTYTLTVNVVFSATQSDVIITDVLGEGLTYTGVVGDSSPFTDIPADGAGPELRFTLPAGTPSGEYTITYAASVGQDASVAVNNSVTGAGGGVPGDPNYPGPICMPDEDHYCETRHPVEPQVLLRKEAAPVSGTPVVAGQMLTYTLTVEVLHGPTQTPVVLTDTLGEGLTFVQVNPGSDFIFNPQDRTLTLPTGAETGVYSVSYTASVDADAEVSVNNTVAGTGGGNPNSPNPSVPTCAPGDCTTGHPVEPELLLSKTSVPESWTEVVPGDTLTYTLTVEVLNGPTQSDVVLTDTLGPGLVFDEVTSAGGFTHDPSANTFTLSAGAASGTHSVTYTAKVEAGASVSVHNSVLGTGGGNPNRPGSSDPSCAPNACDTTHLIEPEVHLSKTASPVTGTAVAAGQTVTYTLSVVVINGPTQSDVVLTDTLGNGLSFDAVVPGSDFEHDESSNSFTLPAGAATGTYSVSYTATVDADASVSVNNSVDGTGGGNPDDPNPSNPVCAPDDCETRHPVNPEMLLSKTATPEPGSMVKPGDTLEYTLTVEVTNGPTQSPVVLTDQLGTGLTFVEVTSAGGFVHDPQDNTFTLPAGAVDGVHTVSYTATVDSGARIEVNNSVSGTGGGDPGQPNPVAPSCSPSPEDCETTHPLVPPVLTPVPLGSLPWNALLAGLMGLLAIGLGARKLHRA</sequence>
<keyword evidence="2" id="KW-1133">Transmembrane helix</keyword>
<comment type="caution">
    <text evidence="5">The sequence shown here is derived from an EMBL/GenBank/DDBJ whole genome shotgun (WGS) entry which is preliminary data.</text>
</comment>
<feature type="domain" description="DUF11" evidence="3">
    <location>
        <begin position="827"/>
        <end position="909"/>
    </location>
</feature>
<keyword evidence="6" id="KW-1185">Reference proteome</keyword>
<dbReference type="AlphaFoldDB" id="A0A4S5BUD1"/>
<dbReference type="InterPro" id="IPR048834">
    <property type="entry name" value="SpaA_pre-album"/>
</dbReference>
<dbReference type="InterPro" id="IPR047589">
    <property type="entry name" value="DUF11_rpt"/>
</dbReference>
<dbReference type="NCBIfam" id="TIGR01451">
    <property type="entry name" value="B_ant_repeat"/>
    <property type="match status" value="3"/>
</dbReference>
<dbReference type="PANTHER" id="PTHR34819:SF3">
    <property type="entry name" value="CELL SURFACE PROTEIN"/>
    <property type="match status" value="1"/>
</dbReference>
<dbReference type="Proteomes" id="UP000306236">
    <property type="component" value="Unassembled WGS sequence"/>
</dbReference>
<organism evidence="5 6">
    <name type="scientific">Lampropedia aestuarii</name>
    <dbReference type="NCBI Taxonomy" id="2562762"/>
    <lineage>
        <taxon>Bacteria</taxon>
        <taxon>Pseudomonadati</taxon>
        <taxon>Pseudomonadota</taxon>
        <taxon>Betaproteobacteria</taxon>
        <taxon>Burkholderiales</taxon>
        <taxon>Comamonadaceae</taxon>
        <taxon>Lampropedia</taxon>
    </lineage>
</organism>
<dbReference type="PANTHER" id="PTHR34819">
    <property type="entry name" value="LARGE CYSTEINE-RICH PERIPLASMIC PROTEIN OMCB"/>
    <property type="match status" value="1"/>
</dbReference>
<dbReference type="InterPro" id="IPR013783">
    <property type="entry name" value="Ig-like_fold"/>
</dbReference>
<reference evidence="5 6" key="1">
    <citation type="submission" date="2019-04" db="EMBL/GenBank/DDBJ databases">
        <title>Lampropedia sp YIM MLB12 draf genome.</title>
        <authorList>
            <person name="Wang Y.-X."/>
        </authorList>
    </citation>
    <scope>NUCLEOTIDE SEQUENCE [LARGE SCALE GENOMIC DNA]</scope>
    <source>
        <strain evidence="5 6">YIM MLB12</strain>
    </source>
</reference>
<feature type="region of interest" description="Disordered" evidence="1">
    <location>
        <begin position="1040"/>
        <end position="1070"/>
    </location>
</feature>
<dbReference type="Pfam" id="PF20674">
    <property type="entry name" value="SpaA_3"/>
    <property type="match status" value="2"/>
</dbReference>
<dbReference type="Pfam" id="PF01345">
    <property type="entry name" value="DUF11"/>
    <property type="match status" value="4"/>
</dbReference>
<feature type="domain" description="DUF11" evidence="3">
    <location>
        <begin position="1089"/>
        <end position="1187"/>
    </location>
</feature>
<dbReference type="InterPro" id="IPR001434">
    <property type="entry name" value="OmcB-like_DUF11"/>
</dbReference>
<dbReference type="InterPro" id="IPR051172">
    <property type="entry name" value="Chlamydia_OmcB"/>
</dbReference>
<proteinExistence type="predicted"/>
<feature type="domain" description="SpaA-like prealbumin fold" evidence="4">
    <location>
        <begin position="164"/>
        <end position="275"/>
    </location>
</feature>
<feature type="transmembrane region" description="Helical" evidence="2">
    <location>
        <begin position="1219"/>
        <end position="1238"/>
    </location>
</feature>
<evidence type="ECO:0000259" key="4">
    <source>
        <dbReference type="Pfam" id="PF20674"/>
    </source>
</evidence>
<feature type="region of interest" description="Disordered" evidence="1">
    <location>
        <begin position="1172"/>
        <end position="1204"/>
    </location>
</feature>
<feature type="domain" description="SpaA-like prealbumin fold" evidence="4">
    <location>
        <begin position="36"/>
        <end position="160"/>
    </location>
</feature>
<evidence type="ECO:0000313" key="5">
    <source>
        <dbReference type="EMBL" id="THJ36517.1"/>
    </source>
</evidence>
<dbReference type="EMBL" id="SSWX01000001">
    <property type="protein sequence ID" value="THJ36517.1"/>
    <property type="molecule type" value="Genomic_DNA"/>
</dbReference>
<dbReference type="OrthoDB" id="9773411at2"/>
<feature type="domain" description="DUF11" evidence="3">
    <location>
        <begin position="693"/>
        <end position="786"/>
    </location>
</feature>
<evidence type="ECO:0000313" key="6">
    <source>
        <dbReference type="Proteomes" id="UP000306236"/>
    </source>
</evidence>
<dbReference type="RefSeq" id="WP_136404776.1">
    <property type="nucleotide sequence ID" value="NZ_SSWX01000001.1"/>
</dbReference>
<name>A0A4S5BUD1_9BURK</name>
<accession>A0A4S5BUD1</accession>
<dbReference type="InterPro" id="IPR008966">
    <property type="entry name" value="Adhesion_dom_sf"/>
</dbReference>
<evidence type="ECO:0000256" key="2">
    <source>
        <dbReference type="SAM" id="Phobius"/>
    </source>
</evidence>
<dbReference type="Gene3D" id="2.60.40.740">
    <property type="match status" value="2"/>
</dbReference>
<feature type="domain" description="DUF11" evidence="3">
    <location>
        <begin position="955"/>
        <end position="1059"/>
    </location>
</feature>
<dbReference type="SUPFAM" id="SSF49401">
    <property type="entry name" value="Bacterial adhesins"/>
    <property type="match status" value="1"/>
</dbReference>
<gene>
    <name evidence="5" type="ORF">E8K88_01060</name>
</gene>
<keyword evidence="2" id="KW-0472">Membrane</keyword>
<evidence type="ECO:0000259" key="3">
    <source>
        <dbReference type="Pfam" id="PF01345"/>
    </source>
</evidence>